<dbReference type="SMART" id="SM01217">
    <property type="entry name" value="Fn3_like"/>
    <property type="match status" value="1"/>
</dbReference>
<dbReference type="RefSeq" id="WP_282335006.1">
    <property type="nucleotide sequence ID" value="NZ_JASBRG010000007.1"/>
</dbReference>
<keyword evidence="7" id="KW-1185">Reference proteome</keyword>
<evidence type="ECO:0000313" key="6">
    <source>
        <dbReference type="EMBL" id="MDI3320904.1"/>
    </source>
</evidence>
<dbReference type="InterPro" id="IPR002772">
    <property type="entry name" value="Glyco_hydro_3_C"/>
</dbReference>
<keyword evidence="4" id="KW-0812">Transmembrane</keyword>
<dbReference type="InterPro" id="IPR011658">
    <property type="entry name" value="PA14_dom"/>
</dbReference>
<dbReference type="Gene3D" id="3.20.20.300">
    <property type="entry name" value="Glycoside hydrolase, family 3, N-terminal domain"/>
    <property type="match status" value="1"/>
</dbReference>
<dbReference type="SUPFAM" id="SSF52279">
    <property type="entry name" value="Beta-D-glucan exohydrolase, C-terminal domain"/>
    <property type="match status" value="1"/>
</dbReference>
<dbReference type="Pfam" id="PF01915">
    <property type="entry name" value="Glyco_hydro_3_C"/>
    <property type="match status" value="1"/>
</dbReference>
<dbReference type="Pfam" id="PF00933">
    <property type="entry name" value="Glyco_hydro_3"/>
    <property type="match status" value="1"/>
</dbReference>
<dbReference type="Pfam" id="PF14310">
    <property type="entry name" value="Fn3-like"/>
    <property type="match status" value="1"/>
</dbReference>
<keyword evidence="3 6" id="KW-0378">Hydrolase</keyword>
<keyword evidence="4" id="KW-1133">Transmembrane helix</keyword>
<dbReference type="InterPro" id="IPR036962">
    <property type="entry name" value="Glyco_hydro_3_N_sf"/>
</dbReference>
<dbReference type="InterPro" id="IPR054850">
    <property type="entry name" value="Xylosidase_Xyl3A"/>
</dbReference>
<feature type="domain" description="PA14" evidence="5">
    <location>
        <begin position="495"/>
        <end position="637"/>
    </location>
</feature>
<dbReference type="InterPro" id="IPR017853">
    <property type="entry name" value="GH"/>
</dbReference>
<dbReference type="PROSITE" id="PS51820">
    <property type="entry name" value="PA14"/>
    <property type="match status" value="1"/>
</dbReference>
<keyword evidence="2" id="KW-0732">Signal</keyword>
<comment type="caution">
    <text evidence="6">The sequence shown here is derived from an EMBL/GenBank/DDBJ whole genome shotgun (WGS) entry which is preliminary data.</text>
</comment>
<keyword evidence="4" id="KW-0472">Membrane</keyword>
<comment type="similarity">
    <text evidence="1">Belongs to the glycosyl hydrolase 3 family.</text>
</comment>
<evidence type="ECO:0000256" key="2">
    <source>
        <dbReference type="ARBA" id="ARBA00022729"/>
    </source>
</evidence>
<reference evidence="6 7" key="1">
    <citation type="submission" date="2023-05" db="EMBL/GenBank/DDBJ databases">
        <title>Genome sequence of Pinibacter sp. MAH-24.</title>
        <authorList>
            <person name="Huq M.A."/>
        </authorList>
    </citation>
    <scope>NUCLEOTIDE SEQUENCE [LARGE SCALE GENOMIC DNA]</scope>
    <source>
        <strain evidence="6 7">MAH-24</strain>
    </source>
</reference>
<dbReference type="InterPro" id="IPR036881">
    <property type="entry name" value="Glyco_hydro_3_C_sf"/>
</dbReference>
<evidence type="ECO:0000256" key="3">
    <source>
        <dbReference type="ARBA" id="ARBA00022801"/>
    </source>
</evidence>
<dbReference type="Gene3D" id="2.60.40.10">
    <property type="entry name" value="Immunoglobulins"/>
    <property type="match status" value="1"/>
</dbReference>
<dbReference type="SMART" id="SM00758">
    <property type="entry name" value="PA14"/>
    <property type="match status" value="1"/>
</dbReference>
<feature type="transmembrane region" description="Helical" evidence="4">
    <location>
        <begin position="42"/>
        <end position="61"/>
    </location>
</feature>
<dbReference type="InterPro" id="IPR013783">
    <property type="entry name" value="Ig-like_fold"/>
</dbReference>
<sequence>MEAIVCGNVQECSQTRFATGCHEKLFAITGKRKSTTIMLKKIIVVCLATTAFSFSLFAQTYPYQNPRLSADERAKDLLGRMTLREKISQTMNGSPAIDRLGIPAVDWWNEALHGVARAGKATVFPQTIGLAATFDTAAVYETYNMISDEARAKHHEFKRNNQLKRYQGLTFWTPNINILRDPRWGRGMETYGEDPFLTASMGVAVVKGLQGDGTQPYDKTHACAKHYAVHSGPEWSRHSFDAKNVSQRDLWETYLPAFKALVTQAKVKEVMCAYNRFEGEPCCSSKELLVNILRTKWKFDDIIVSDCGAIKDFYAPGKHETHPSAEAASADAVISGTDLACDGSYAYLESAVNKGLITEADINKSVFRLLRARIQLGMFDDDSLVSWSTIPYSVVESKEHVAKALEMARKSMVLLSNKNNILPLSKSIRRLAVVGPNANDSVMLWANYNGIPSHSVTILDGIRSKLPTENVIYEKGCSLVDKNVFYSYINACQFDGKPGFKATFRNSKDFTGPVAAIDQVNKPLNYDGGGNTVFAPGVNLSDFSARFETVFTAPQSGEVVFTISADDGYRLNIDDKEALSSWGIGKQPRKTYKLAAEKGKSYRIVLEYFQAEGNAFLNFDLGYYQDVDPAAVADRVKDADAIVFVGGISSALEGEEMGVELPGFKKGDRTTIDLPKVQEDLLNALKATGKPVIFVLCSGNTIALPWENDHVDAILEAWYPGQQGGTAVADVLFGDYNPAGRLPLTFYKSTQDLPAFDDYSMTKGRTYRYFKGKPVYPFGYGLSFTTFQYGKASLSKPVIAANDSLLITIPVKNTGHMDGDEVVQLYVRNLQDPQGPIKSLRGFKRLNIKQQQTATATITLNNSSFEFFDPQTQMMKVKAGKYELLYGSSSADNVLQKVMVTVRL</sequence>
<dbReference type="NCBIfam" id="NF041776">
    <property type="entry name" value="xylosidase_Xyl3A"/>
    <property type="match status" value="1"/>
</dbReference>
<dbReference type="InterPro" id="IPR001764">
    <property type="entry name" value="Glyco_hydro_3_N"/>
</dbReference>
<dbReference type="Gene3D" id="3.40.50.1700">
    <property type="entry name" value="Glycoside hydrolase family 3 C-terminal domain"/>
    <property type="match status" value="2"/>
</dbReference>
<dbReference type="Proteomes" id="UP001226434">
    <property type="component" value="Unassembled WGS sequence"/>
</dbReference>
<dbReference type="InterPro" id="IPR026891">
    <property type="entry name" value="Fn3-like"/>
</dbReference>
<name>A0ABT6RE96_9BACT</name>
<dbReference type="PANTHER" id="PTHR42721">
    <property type="entry name" value="SUGAR HYDROLASE-RELATED"/>
    <property type="match status" value="1"/>
</dbReference>
<gene>
    <name evidence="6" type="ORF">QJ048_14025</name>
</gene>
<dbReference type="EMBL" id="JASBRG010000007">
    <property type="protein sequence ID" value="MDI3320904.1"/>
    <property type="molecule type" value="Genomic_DNA"/>
</dbReference>
<organism evidence="6 7">
    <name type="scientific">Pinibacter soli</name>
    <dbReference type="NCBI Taxonomy" id="3044211"/>
    <lineage>
        <taxon>Bacteria</taxon>
        <taxon>Pseudomonadati</taxon>
        <taxon>Bacteroidota</taxon>
        <taxon>Chitinophagia</taxon>
        <taxon>Chitinophagales</taxon>
        <taxon>Chitinophagaceae</taxon>
        <taxon>Pinibacter</taxon>
    </lineage>
</organism>
<accession>A0ABT6RE96</accession>
<dbReference type="InterPro" id="IPR044993">
    <property type="entry name" value="BXL"/>
</dbReference>
<protein>
    <submittedName>
        <fullName evidence="6">Glycoside hydrolase family 3 C-terminal domain-containing protein</fullName>
    </submittedName>
</protein>
<evidence type="ECO:0000256" key="4">
    <source>
        <dbReference type="SAM" id="Phobius"/>
    </source>
</evidence>
<dbReference type="InterPro" id="IPR037524">
    <property type="entry name" value="PA14/GLEYA"/>
</dbReference>
<evidence type="ECO:0000259" key="5">
    <source>
        <dbReference type="PROSITE" id="PS51820"/>
    </source>
</evidence>
<dbReference type="PANTHER" id="PTHR42721:SF3">
    <property type="entry name" value="BETA-D-XYLOSIDASE 5-RELATED"/>
    <property type="match status" value="1"/>
</dbReference>
<dbReference type="PRINTS" id="PR00133">
    <property type="entry name" value="GLHYDRLASE3"/>
</dbReference>
<proteinExistence type="inferred from homology"/>
<dbReference type="GO" id="GO:0016787">
    <property type="term" value="F:hydrolase activity"/>
    <property type="evidence" value="ECO:0007669"/>
    <property type="project" value="UniProtKB-KW"/>
</dbReference>
<evidence type="ECO:0000256" key="1">
    <source>
        <dbReference type="ARBA" id="ARBA00005336"/>
    </source>
</evidence>
<evidence type="ECO:0000313" key="7">
    <source>
        <dbReference type="Proteomes" id="UP001226434"/>
    </source>
</evidence>
<dbReference type="Pfam" id="PF07691">
    <property type="entry name" value="PA14"/>
    <property type="match status" value="1"/>
</dbReference>
<dbReference type="SUPFAM" id="SSF51445">
    <property type="entry name" value="(Trans)glycosidases"/>
    <property type="match status" value="1"/>
</dbReference>